<evidence type="ECO:0000313" key="2">
    <source>
        <dbReference type="Proteomes" id="UP000828390"/>
    </source>
</evidence>
<name>A0A9D4EVQ9_DREPO</name>
<accession>A0A9D4EVQ9</accession>
<dbReference type="AlphaFoldDB" id="A0A9D4EVQ9"/>
<reference evidence="1" key="2">
    <citation type="submission" date="2020-11" db="EMBL/GenBank/DDBJ databases">
        <authorList>
            <person name="McCartney M.A."/>
            <person name="Auch B."/>
            <person name="Kono T."/>
            <person name="Mallez S."/>
            <person name="Becker A."/>
            <person name="Gohl D.M."/>
            <person name="Silverstein K.A.T."/>
            <person name="Koren S."/>
            <person name="Bechman K.B."/>
            <person name="Herman A."/>
            <person name="Abrahante J.E."/>
            <person name="Garbe J."/>
        </authorList>
    </citation>
    <scope>NUCLEOTIDE SEQUENCE</scope>
    <source>
        <strain evidence="1">Duluth1</strain>
        <tissue evidence="1">Whole animal</tissue>
    </source>
</reference>
<proteinExistence type="predicted"/>
<dbReference type="Proteomes" id="UP000828390">
    <property type="component" value="Unassembled WGS sequence"/>
</dbReference>
<gene>
    <name evidence="1" type="ORF">DPMN_162977</name>
</gene>
<reference evidence="1" key="1">
    <citation type="journal article" date="2019" name="bioRxiv">
        <title>The Genome of the Zebra Mussel, Dreissena polymorpha: A Resource for Invasive Species Research.</title>
        <authorList>
            <person name="McCartney M.A."/>
            <person name="Auch B."/>
            <person name="Kono T."/>
            <person name="Mallez S."/>
            <person name="Zhang Y."/>
            <person name="Obille A."/>
            <person name="Becker A."/>
            <person name="Abrahante J.E."/>
            <person name="Garbe J."/>
            <person name="Badalamenti J.P."/>
            <person name="Herman A."/>
            <person name="Mangelson H."/>
            <person name="Liachko I."/>
            <person name="Sullivan S."/>
            <person name="Sone E.D."/>
            <person name="Koren S."/>
            <person name="Silverstein K.A.T."/>
            <person name="Beckman K.B."/>
            <person name="Gohl D.M."/>
        </authorList>
    </citation>
    <scope>NUCLEOTIDE SEQUENCE</scope>
    <source>
        <strain evidence="1">Duluth1</strain>
        <tissue evidence="1">Whole animal</tissue>
    </source>
</reference>
<comment type="caution">
    <text evidence="1">The sequence shown here is derived from an EMBL/GenBank/DDBJ whole genome shotgun (WGS) entry which is preliminary data.</text>
</comment>
<sequence>MLPLDHIQPYKEKFPAPGGHVFKATKNIFKLIQDIIGTNLQTKFHDDRKINVTSRLNCHIQKTHVLTKCHEHWTKNVTSRVFPCFHYKHIEKIALPPGGHVFSPIWTIFKLFQDINKTNVLTIFHDDWAKIVTSRVFTRKTAPPTGDHTNILTNFELGRDFIGAKLFTKFYEDGTRNVASRVFTSKCLRTDGRTYDGQRPVRKAHLSNQMS</sequence>
<dbReference type="EMBL" id="JAIWYP010000008">
    <property type="protein sequence ID" value="KAH3784905.1"/>
    <property type="molecule type" value="Genomic_DNA"/>
</dbReference>
<evidence type="ECO:0000313" key="1">
    <source>
        <dbReference type="EMBL" id="KAH3784905.1"/>
    </source>
</evidence>
<keyword evidence="2" id="KW-1185">Reference proteome</keyword>
<protein>
    <submittedName>
        <fullName evidence="1">Uncharacterized protein</fullName>
    </submittedName>
</protein>
<organism evidence="1 2">
    <name type="scientific">Dreissena polymorpha</name>
    <name type="common">Zebra mussel</name>
    <name type="synonym">Mytilus polymorpha</name>
    <dbReference type="NCBI Taxonomy" id="45954"/>
    <lineage>
        <taxon>Eukaryota</taxon>
        <taxon>Metazoa</taxon>
        <taxon>Spiralia</taxon>
        <taxon>Lophotrochozoa</taxon>
        <taxon>Mollusca</taxon>
        <taxon>Bivalvia</taxon>
        <taxon>Autobranchia</taxon>
        <taxon>Heteroconchia</taxon>
        <taxon>Euheterodonta</taxon>
        <taxon>Imparidentia</taxon>
        <taxon>Neoheterodontei</taxon>
        <taxon>Myida</taxon>
        <taxon>Dreissenoidea</taxon>
        <taxon>Dreissenidae</taxon>
        <taxon>Dreissena</taxon>
    </lineage>
</organism>